<dbReference type="GO" id="GO:0060271">
    <property type="term" value="P:cilium assembly"/>
    <property type="evidence" value="ECO:0007669"/>
    <property type="project" value="Ensembl"/>
</dbReference>
<proteinExistence type="predicted"/>
<dbReference type="Pfam" id="PF23753">
    <property type="entry name" value="TPR_WDR11"/>
    <property type="match status" value="1"/>
</dbReference>
<dbReference type="InterPro" id="IPR036322">
    <property type="entry name" value="WD40_repeat_dom_sf"/>
</dbReference>
<reference evidence="4" key="1">
    <citation type="submission" date="2025-08" db="UniProtKB">
        <authorList>
            <consortium name="Ensembl"/>
        </authorList>
    </citation>
    <scope>IDENTIFICATION</scope>
</reference>
<feature type="domain" description="WDR11 first beta-propeller" evidence="1">
    <location>
        <begin position="24"/>
        <end position="316"/>
    </location>
</feature>
<dbReference type="PANTHER" id="PTHR14593">
    <property type="entry name" value="WD REPEAT-CONTAINING PROTEIN 11"/>
    <property type="match status" value="1"/>
</dbReference>
<organism evidence="4 5">
    <name type="scientific">Eptatretus burgeri</name>
    <name type="common">Inshore hagfish</name>
    <dbReference type="NCBI Taxonomy" id="7764"/>
    <lineage>
        <taxon>Eukaryota</taxon>
        <taxon>Metazoa</taxon>
        <taxon>Chordata</taxon>
        <taxon>Craniata</taxon>
        <taxon>Vertebrata</taxon>
        <taxon>Cyclostomata</taxon>
        <taxon>Myxini</taxon>
        <taxon>Myxiniformes</taxon>
        <taxon>Myxinidae</taxon>
        <taxon>Eptatretinae</taxon>
        <taxon>Eptatretus</taxon>
    </lineage>
</organism>
<evidence type="ECO:0000313" key="5">
    <source>
        <dbReference type="Proteomes" id="UP000694388"/>
    </source>
</evidence>
<dbReference type="GO" id="GO:0005930">
    <property type="term" value="C:axoneme"/>
    <property type="evidence" value="ECO:0007669"/>
    <property type="project" value="Ensembl"/>
</dbReference>
<sequence>MAVTVNIKLPGRTLTGLLHAHNRAADWGWQGLLAYGCQSLVMIVDPKTCQTIQSLDKHKTPVVKVKWARENYHHDLAAPYCLRLASGDTSGKIIVWDVANGTPRCEIQEFTKPVQDINWLWSQEVCHDLLLAVHPPNYIVLWNADTGTKLWKKSYAENILSLSFDPFEPSNLAMLTSEGIVFVHDFSVSKPPPSAGRKVYISSPNASPVSQKPQPSGARKALHRMKTLITDEKPSTEMAPLTECLQMEYLPSHRGHLLLLYSRELLVLDLEVSQTVAMIAIEKSGVPFLQAFPCRQRDAFYCLHENGCITLRLRRSNLCVGQVQAVGDEADGDVFPEVIYDLRCQSDPIRVTKTVKPIALACCPVGENSLALLVSDGRLLLWDLKASPAVTNNQLTSMPQDAAHRKAFDISLDAMVVPCLQFSDEQQRTVSHQEISLKFLLSGLLSSLPSPPFILRMCPPLTTKNLHQYQPLLAIGTTNGSVLVYHLTSGLLYKEFSIHTCDVKGIEWVSLTAFLSYASSTSNNQGLVRNELQLVDLPTGRSMPFRGDRGVDEPPIEMLKISQLKQYVIVVFRDKPMELWDLHSCSILREMSKSFPNVSALEWSPSHNLRSLRRKQLAAREAMVRHTSMAEGEIGNHEVSMLSSSTISLLQEAESKAEVGQNVLAREHFVFTDPSGLIYHFTVEGTGVKEGARIPPDVSMGSISSIAWKGDTLVLGDVDGNLNFWDLKAKLSRGIPTHRGWVRKLRFAPGKGNSRLLVLYNDGVEIWDSKEVRMVSSLRAGRTVPWRISDGDWSSSDKSVLACDDGCIRVMDTTLRGSTFHMQEQELTDALWCPYLLQPKMALALKAFLQHQPCDQQYTLDFSTVWCHEGVDVKKPVQEHLDVLSNEHKSLFLDPKFTFLQRLLLTARLFGDESELHFWMVSAFYLQHYGVTHCGEGGAQGKRNLQTVMHSDSLDTCYDVLCENSFYQKWQLERAGLQESKRTTYTHTRQCADKLLLLGQMDRAVQLLLETGADSPGYYCDSLKACLVTTLPASGPSQSTIKLVATNMIASGKLEEGVQLLCLINKAADACRYLQTYGHWNQAVWLAKVRLIEVERADVLRRWAEQLCSSSVNQKPRALLVLLSLGAFDRVVTALHGMRYFDRAAQFLDCCLKHGTLEVNSSNRSWVESVFADYIRYLQGLGLNQIAAHYMHRTEEDDCCHQEGSTEKLHPHEDLTE</sequence>
<reference evidence="4" key="2">
    <citation type="submission" date="2025-09" db="UniProtKB">
        <authorList>
            <consortium name="Ensembl"/>
        </authorList>
    </citation>
    <scope>IDENTIFICATION</scope>
</reference>
<dbReference type="SUPFAM" id="SSF101908">
    <property type="entry name" value="Putative isomerase YbhE"/>
    <property type="match status" value="1"/>
</dbReference>
<dbReference type="AlphaFoldDB" id="A0A8C4QUC4"/>
<protein>
    <submittedName>
        <fullName evidence="4">WD repeat domain 11</fullName>
    </submittedName>
</protein>
<dbReference type="Gene3D" id="2.130.10.10">
    <property type="entry name" value="YVTN repeat-like/Quinoprotein amine dehydrogenase"/>
    <property type="match status" value="3"/>
</dbReference>
<evidence type="ECO:0000259" key="3">
    <source>
        <dbReference type="Pfam" id="PF23753"/>
    </source>
</evidence>
<dbReference type="PANTHER" id="PTHR14593:SF5">
    <property type="entry name" value="WD REPEAT-CONTAINING PROTEIN 11"/>
    <property type="match status" value="1"/>
</dbReference>
<dbReference type="GeneTree" id="ENSGT00390000004068"/>
<dbReference type="InterPro" id="IPR015943">
    <property type="entry name" value="WD40/YVTN_repeat-like_dom_sf"/>
</dbReference>
<evidence type="ECO:0000259" key="1">
    <source>
        <dbReference type="Pfam" id="PF23751"/>
    </source>
</evidence>
<dbReference type="InterPro" id="IPR057852">
    <property type="entry name" value="Beta-prop_WDR11_1st"/>
</dbReference>
<dbReference type="SMART" id="SM00320">
    <property type="entry name" value="WD40"/>
    <property type="match status" value="5"/>
</dbReference>
<keyword evidence="5" id="KW-1185">Reference proteome</keyword>
<dbReference type="Pfam" id="PF23752">
    <property type="entry name" value="Beta-prop_WDR11_2nd"/>
    <property type="match status" value="1"/>
</dbReference>
<dbReference type="InterPro" id="IPR057853">
    <property type="entry name" value="Beta-prop_WDR11_2nd"/>
</dbReference>
<dbReference type="Ensembl" id="ENSEBUT00000021267.1">
    <property type="protein sequence ID" value="ENSEBUP00000020690.1"/>
    <property type="gene ID" value="ENSEBUG00000012789.1"/>
</dbReference>
<feature type="domain" description="WDR11 second beta-propeller" evidence="2">
    <location>
        <begin position="469"/>
        <end position="768"/>
    </location>
</feature>
<feature type="domain" description="WDR11 TPR" evidence="3">
    <location>
        <begin position="993"/>
        <end position="1154"/>
    </location>
</feature>
<dbReference type="OMA" id="WDTKEIQ"/>
<dbReference type="FunFam" id="2.130.10.10:FF:000296">
    <property type="entry name" value="WD repeat domain 11"/>
    <property type="match status" value="1"/>
</dbReference>
<accession>A0A8C4QUC4</accession>
<dbReference type="InterPro" id="IPR039694">
    <property type="entry name" value="WDR11"/>
</dbReference>
<dbReference type="Proteomes" id="UP000694388">
    <property type="component" value="Unplaced"/>
</dbReference>
<evidence type="ECO:0000259" key="2">
    <source>
        <dbReference type="Pfam" id="PF23752"/>
    </source>
</evidence>
<dbReference type="FunFam" id="2.130.10.10:FF:000716">
    <property type="entry name" value="WD repeat domain 11"/>
    <property type="match status" value="1"/>
</dbReference>
<name>A0A8C4QUC4_EPTBU</name>
<evidence type="ECO:0000313" key="4">
    <source>
        <dbReference type="Ensembl" id="ENSEBUP00000020690.1"/>
    </source>
</evidence>
<dbReference type="SUPFAM" id="SSF50978">
    <property type="entry name" value="WD40 repeat-like"/>
    <property type="match status" value="1"/>
</dbReference>
<dbReference type="InterPro" id="IPR057854">
    <property type="entry name" value="TPR_WDR11"/>
</dbReference>
<dbReference type="GO" id="GO:0001755">
    <property type="term" value="P:neural crest cell migration"/>
    <property type="evidence" value="ECO:0007669"/>
    <property type="project" value="Ensembl"/>
</dbReference>
<dbReference type="Pfam" id="PF23751">
    <property type="entry name" value="Beta-prop_WDR11_1st"/>
    <property type="match status" value="1"/>
</dbReference>
<dbReference type="InterPro" id="IPR001680">
    <property type="entry name" value="WD40_rpt"/>
</dbReference>